<dbReference type="EMBL" id="LR134343">
    <property type="protein sequence ID" value="VEG13868.1"/>
    <property type="molecule type" value="Genomic_DNA"/>
</dbReference>
<evidence type="ECO:0000313" key="3">
    <source>
        <dbReference type="Proteomes" id="UP000274100"/>
    </source>
</evidence>
<protein>
    <submittedName>
        <fullName evidence="2">Probable hemoglobin and hemoglobin-haptoglobin-binding protein 1</fullName>
    </submittedName>
</protein>
<dbReference type="RefSeq" id="WP_227543400.1">
    <property type="nucleotide sequence ID" value="NZ_LR134343.1"/>
</dbReference>
<sequence length="108" mass="11919">MPHCLIKTGKNHSNKYLLSILVPVLMAQISQAYAEEVKQQPALHVQLPTGVVSTKKTLKRPVGQTVINDRQIARNMIADSRDLVKYQTGITVVEAGRFGSSGYANPWC</sequence>
<proteinExistence type="predicted"/>
<feature type="signal peptide" evidence="1">
    <location>
        <begin position="1"/>
        <end position="34"/>
    </location>
</feature>
<keyword evidence="1" id="KW-0732">Signal</keyword>
<feature type="chain" id="PRO_5019013052" evidence="1">
    <location>
        <begin position="35"/>
        <end position="108"/>
    </location>
</feature>
<dbReference type="Proteomes" id="UP000274100">
    <property type="component" value="Chromosome"/>
</dbReference>
<dbReference type="AlphaFoldDB" id="A0A448GYV7"/>
<organism evidence="2 3">
    <name type="scientific">Moraxella cuniculi</name>
    <dbReference type="NCBI Taxonomy" id="34061"/>
    <lineage>
        <taxon>Bacteria</taxon>
        <taxon>Pseudomonadati</taxon>
        <taxon>Pseudomonadota</taxon>
        <taxon>Gammaproteobacteria</taxon>
        <taxon>Moraxellales</taxon>
        <taxon>Moraxellaceae</taxon>
        <taxon>Moraxella</taxon>
    </lineage>
</organism>
<reference evidence="2 3" key="1">
    <citation type="submission" date="2018-12" db="EMBL/GenBank/DDBJ databases">
        <authorList>
            <consortium name="Pathogen Informatics"/>
        </authorList>
    </citation>
    <scope>NUCLEOTIDE SEQUENCE [LARGE SCALE GENOMIC DNA]</scope>
    <source>
        <strain evidence="2 3">NCTC10297</strain>
    </source>
</reference>
<dbReference type="KEGG" id="mcun:NCTC10297_01842"/>
<gene>
    <name evidence="2" type="ORF">NCTC10297_01842</name>
</gene>
<evidence type="ECO:0000256" key="1">
    <source>
        <dbReference type="SAM" id="SignalP"/>
    </source>
</evidence>
<evidence type="ECO:0000313" key="2">
    <source>
        <dbReference type="EMBL" id="VEG13868.1"/>
    </source>
</evidence>
<accession>A0A448GYV7</accession>
<name>A0A448GYV7_9GAMM</name>